<evidence type="ECO:0000256" key="4">
    <source>
        <dbReference type="ARBA" id="ARBA00022555"/>
    </source>
</evidence>
<dbReference type="EMBL" id="JAHEAC010000017">
    <property type="protein sequence ID" value="MBX8643703.1"/>
    <property type="molecule type" value="Genomic_DNA"/>
</dbReference>
<keyword evidence="3 11" id="KW-0678">Repressor</keyword>
<reference evidence="14" key="1">
    <citation type="submission" date="2021-05" db="EMBL/GenBank/DDBJ databases">
        <title>Genomic insights into ecological role and evolution of a novel Thermoplasmata order Candidatus Sysuiplasmatales.</title>
        <authorList>
            <person name="Yuan Y."/>
        </authorList>
    </citation>
    <scope>NUCLEOTIDE SEQUENCE</scope>
    <source>
        <strain evidence="14">TUT19-bin139</strain>
        <strain evidence="13">YP2-bin.285</strain>
    </source>
</reference>
<comment type="subunit">
    <text evidence="2 11">Part of the 50S ribosomal subunit.</text>
</comment>
<dbReference type="PROSITE" id="PS01199">
    <property type="entry name" value="RIBOSOMAL_L1"/>
    <property type="match status" value="1"/>
</dbReference>
<dbReference type="InterPro" id="IPR028364">
    <property type="entry name" value="Ribosomal_uL1/biogenesis"/>
</dbReference>
<evidence type="ECO:0000256" key="10">
    <source>
        <dbReference type="ARBA" id="ARBA00045545"/>
    </source>
</evidence>
<dbReference type="Proteomes" id="UP000716004">
    <property type="component" value="Unassembled WGS sequence"/>
</dbReference>
<dbReference type="PIRSF" id="PIRSF002155">
    <property type="entry name" value="Ribosomal_L1"/>
    <property type="match status" value="1"/>
</dbReference>
<dbReference type="GO" id="GO:0006412">
    <property type="term" value="P:translation"/>
    <property type="evidence" value="ECO:0007669"/>
    <property type="project" value="UniProtKB-UniRule"/>
</dbReference>
<dbReference type="InterPro" id="IPR023674">
    <property type="entry name" value="Ribosomal_uL1-like"/>
</dbReference>
<keyword evidence="8 11" id="KW-0689">Ribosomal protein</keyword>
<dbReference type="PANTHER" id="PTHR36427">
    <property type="entry name" value="54S RIBOSOMAL PROTEIN L1, MITOCHONDRIAL"/>
    <property type="match status" value="1"/>
</dbReference>
<evidence type="ECO:0000313" key="14">
    <source>
        <dbReference type="EMBL" id="MBX8643703.1"/>
    </source>
</evidence>
<dbReference type="InterPro" id="IPR023669">
    <property type="entry name" value="Ribosomal_uL1_arc"/>
</dbReference>
<comment type="function">
    <text evidence="11">Binds directly to 23S rRNA. Probably involved in E site tRNA release.</text>
</comment>
<evidence type="ECO:0000256" key="7">
    <source>
        <dbReference type="ARBA" id="ARBA00022884"/>
    </source>
</evidence>
<keyword evidence="4 11" id="KW-0820">tRNA-binding</keyword>
<organism evidence="14 15">
    <name type="scientific">Candidatus Sysuiplasma superficiale</name>
    <dbReference type="NCBI Taxonomy" id="2823368"/>
    <lineage>
        <taxon>Archaea</taxon>
        <taxon>Methanobacteriati</taxon>
        <taxon>Thermoplasmatota</taxon>
        <taxon>Thermoplasmata</taxon>
        <taxon>Candidatus Sysuiplasmatales</taxon>
        <taxon>Candidatus Sysuiplasmataceae</taxon>
        <taxon>Candidatus Sysuiplasma</taxon>
    </lineage>
</organism>
<sequence length="212" mass="23365">MANQETIEAVRKALSLAPERKFEESVEVAINLKDVDLTVPKNRIQEDIILPSGRGKPVRVCLFGGAEMALKAKNVADLIISPEDFGKYMDDKKVAKKLAREYDYFVAEAPLMATIGKRMGVVLGPRGKIPKPLQPGSDPGPVINTLKRTATVRSREKRTFQTPVGTRKMKPEEIAENVDAVLNRVIGKLEKGRLNVDSAYVKTTMGPAVRII</sequence>
<dbReference type="FunFam" id="3.40.50.790:FF:000005">
    <property type="entry name" value="50S ribosomal protein L1"/>
    <property type="match status" value="1"/>
</dbReference>
<comment type="function">
    <text evidence="11">Protein L1 is also a translational repressor protein, it controls the translation of its operon by binding to its mRNA.</text>
</comment>
<evidence type="ECO:0000313" key="13">
    <source>
        <dbReference type="EMBL" id="MBX8632228.1"/>
    </source>
</evidence>
<dbReference type="InterPro" id="IPR023673">
    <property type="entry name" value="Ribosomal_uL1_CS"/>
</dbReference>
<dbReference type="GO" id="GO:0015934">
    <property type="term" value="C:large ribosomal subunit"/>
    <property type="evidence" value="ECO:0007669"/>
    <property type="project" value="InterPro"/>
</dbReference>
<dbReference type="Gene3D" id="3.30.190.20">
    <property type="match status" value="1"/>
</dbReference>
<dbReference type="GO" id="GO:0003735">
    <property type="term" value="F:structural constituent of ribosome"/>
    <property type="evidence" value="ECO:0007669"/>
    <property type="project" value="InterPro"/>
</dbReference>
<evidence type="ECO:0000256" key="9">
    <source>
        <dbReference type="ARBA" id="ARBA00023274"/>
    </source>
</evidence>
<dbReference type="CDD" id="cd00403">
    <property type="entry name" value="Ribosomal_L1"/>
    <property type="match status" value="1"/>
</dbReference>
<dbReference type="InterPro" id="IPR016095">
    <property type="entry name" value="Ribosomal_uL1_3-a/b-sand"/>
</dbReference>
<dbReference type="EMBL" id="JAGVSJ010000018">
    <property type="protein sequence ID" value="MBX8632228.1"/>
    <property type="molecule type" value="Genomic_DNA"/>
</dbReference>
<dbReference type="Proteomes" id="UP000750197">
    <property type="component" value="Unassembled WGS sequence"/>
</dbReference>
<dbReference type="InterPro" id="IPR002143">
    <property type="entry name" value="Ribosomal_uL1"/>
</dbReference>
<protein>
    <recommendedName>
        <fullName evidence="11">Large ribosomal subunit protein uL1</fullName>
    </recommendedName>
</protein>
<dbReference type="GO" id="GO:0006417">
    <property type="term" value="P:regulation of translation"/>
    <property type="evidence" value="ECO:0007669"/>
    <property type="project" value="UniProtKB-KW"/>
</dbReference>
<keyword evidence="5 11" id="KW-0699">rRNA-binding</keyword>
<evidence type="ECO:0000256" key="8">
    <source>
        <dbReference type="ARBA" id="ARBA00022980"/>
    </source>
</evidence>
<keyword evidence="7 11" id="KW-0694">RNA-binding</keyword>
<dbReference type="Pfam" id="PF00687">
    <property type="entry name" value="Ribosomal_L1"/>
    <property type="match status" value="1"/>
</dbReference>
<evidence type="ECO:0000256" key="1">
    <source>
        <dbReference type="ARBA" id="ARBA00010531"/>
    </source>
</evidence>
<dbReference type="PANTHER" id="PTHR36427:SF3">
    <property type="entry name" value="LARGE RIBOSOMAL SUBUNIT PROTEIN UL1M"/>
    <property type="match status" value="1"/>
</dbReference>
<comment type="function">
    <text evidence="10">Probably involved in E site tRNA release. Binds directly to 23S rRNA.</text>
</comment>
<keyword evidence="6 11" id="KW-0810">Translation regulation</keyword>
<evidence type="ECO:0000313" key="15">
    <source>
        <dbReference type="Proteomes" id="UP000750197"/>
    </source>
</evidence>
<evidence type="ECO:0000256" key="5">
    <source>
        <dbReference type="ARBA" id="ARBA00022730"/>
    </source>
</evidence>
<keyword evidence="9 11" id="KW-0687">Ribonucleoprotein</keyword>
<proteinExistence type="inferred from homology"/>
<evidence type="ECO:0000256" key="2">
    <source>
        <dbReference type="ARBA" id="ARBA00011838"/>
    </source>
</evidence>
<evidence type="ECO:0000256" key="12">
    <source>
        <dbReference type="RuleBase" id="RU000659"/>
    </source>
</evidence>
<dbReference type="SUPFAM" id="SSF56808">
    <property type="entry name" value="Ribosomal protein L1"/>
    <property type="match status" value="1"/>
</dbReference>
<dbReference type="GO" id="GO:0000049">
    <property type="term" value="F:tRNA binding"/>
    <property type="evidence" value="ECO:0007669"/>
    <property type="project" value="UniProtKB-KW"/>
</dbReference>
<dbReference type="HAMAP" id="MF_01318_A">
    <property type="entry name" value="Ribosomal_uL1_A"/>
    <property type="match status" value="1"/>
</dbReference>
<evidence type="ECO:0000256" key="6">
    <source>
        <dbReference type="ARBA" id="ARBA00022845"/>
    </source>
</evidence>
<dbReference type="Gene3D" id="3.40.50.790">
    <property type="match status" value="1"/>
</dbReference>
<accession>A0A8J8CH89</accession>
<name>A0A8J8CH89_9ARCH</name>
<comment type="caution">
    <text evidence="14">The sequence shown here is derived from an EMBL/GenBank/DDBJ whole genome shotgun (WGS) entry which is preliminary data.</text>
</comment>
<evidence type="ECO:0000256" key="3">
    <source>
        <dbReference type="ARBA" id="ARBA00022491"/>
    </source>
</evidence>
<dbReference type="AlphaFoldDB" id="A0A8J8CH89"/>
<gene>
    <name evidence="11" type="primary">rpl1</name>
    <name evidence="13" type="ORF">J9259_06905</name>
    <name evidence="14" type="ORF">KIY12_03115</name>
</gene>
<dbReference type="GO" id="GO:0019843">
    <property type="term" value="F:rRNA binding"/>
    <property type="evidence" value="ECO:0007669"/>
    <property type="project" value="UniProtKB-UniRule"/>
</dbReference>
<evidence type="ECO:0000256" key="11">
    <source>
        <dbReference type="HAMAP-Rule" id="MF_01318"/>
    </source>
</evidence>
<dbReference type="NCBIfam" id="NF003244">
    <property type="entry name" value="PRK04203.1"/>
    <property type="match status" value="1"/>
</dbReference>
<comment type="similarity">
    <text evidence="1 11 12">Belongs to the universal ribosomal protein uL1 family.</text>
</comment>